<dbReference type="GO" id="GO:0016787">
    <property type="term" value="F:hydrolase activity"/>
    <property type="evidence" value="ECO:0007669"/>
    <property type="project" value="UniProtKB-KW"/>
</dbReference>
<dbReference type="Pfam" id="PF11339">
    <property type="entry name" value="DUF3141"/>
    <property type="match status" value="1"/>
</dbReference>
<dbReference type="InterPro" id="IPR029058">
    <property type="entry name" value="AB_hydrolase_fold"/>
</dbReference>
<comment type="caution">
    <text evidence="2">The sequence shown here is derived from an EMBL/GenBank/DDBJ whole genome shotgun (WGS) entry which is preliminary data.</text>
</comment>
<keyword evidence="3" id="KW-1185">Reference proteome</keyword>
<feature type="compositionally biased region" description="Basic and acidic residues" evidence="1">
    <location>
        <begin position="793"/>
        <end position="807"/>
    </location>
</feature>
<evidence type="ECO:0000313" key="3">
    <source>
        <dbReference type="Proteomes" id="UP000053690"/>
    </source>
</evidence>
<feature type="region of interest" description="Disordered" evidence="1">
    <location>
        <begin position="776"/>
        <end position="807"/>
    </location>
</feature>
<dbReference type="InterPro" id="IPR051321">
    <property type="entry name" value="PHA/PHB_synthase"/>
</dbReference>
<proteinExistence type="predicted"/>
<protein>
    <submittedName>
        <fullName evidence="2">Alpha/beta hydrolase</fullName>
    </submittedName>
</protein>
<dbReference type="OrthoDB" id="7231451at2"/>
<dbReference type="Gene3D" id="3.40.50.1820">
    <property type="entry name" value="alpha/beta hydrolase"/>
    <property type="match status" value="1"/>
</dbReference>
<dbReference type="InterPro" id="IPR024501">
    <property type="entry name" value="DUF3141"/>
</dbReference>
<keyword evidence="2" id="KW-0378">Hydrolase</keyword>
<dbReference type="PANTHER" id="PTHR36837">
    <property type="entry name" value="POLY(3-HYDROXYALKANOATE) POLYMERASE SUBUNIT PHAC"/>
    <property type="match status" value="1"/>
</dbReference>
<evidence type="ECO:0000256" key="1">
    <source>
        <dbReference type="SAM" id="MobiDB-lite"/>
    </source>
</evidence>
<evidence type="ECO:0000313" key="2">
    <source>
        <dbReference type="EMBL" id="KUJ81275.1"/>
    </source>
</evidence>
<dbReference type="SUPFAM" id="SSF53474">
    <property type="entry name" value="alpha/beta-Hydrolases"/>
    <property type="match status" value="1"/>
</dbReference>
<dbReference type="RefSeq" id="WP_068333621.1">
    <property type="nucleotide sequence ID" value="NZ_LQBP01000002.1"/>
</dbReference>
<gene>
    <name evidence="2" type="ORF">AVO44_05310</name>
</gene>
<organism evidence="2 3">
    <name type="scientific">Ruegeria profundi</name>
    <dbReference type="NCBI Taxonomy" id="1685378"/>
    <lineage>
        <taxon>Bacteria</taxon>
        <taxon>Pseudomonadati</taxon>
        <taxon>Pseudomonadota</taxon>
        <taxon>Alphaproteobacteria</taxon>
        <taxon>Rhodobacterales</taxon>
        <taxon>Roseobacteraceae</taxon>
        <taxon>Ruegeria</taxon>
    </lineage>
</organism>
<dbReference type="Proteomes" id="UP000053690">
    <property type="component" value="Unassembled WGS sequence"/>
</dbReference>
<accession>A0A0X3TZN8</accession>
<reference evidence="3" key="1">
    <citation type="submission" date="2015-12" db="EMBL/GenBank/DDBJ databases">
        <authorList>
            <person name="Zhang G."/>
            <person name="Stingl U."/>
        </authorList>
    </citation>
    <scope>NUCLEOTIDE SEQUENCE [LARGE SCALE GENOMIC DNA]</scope>
    <source>
        <strain evidence="3">ZGT108</strain>
    </source>
</reference>
<dbReference type="EMBL" id="LQBP01000002">
    <property type="protein sequence ID" value="KUJ81275.1"/>
    <property type="molecule type" value="Genomic_DNA"/>
</dbReference>
<name>A0A0X3TZN8_9RHOB</name>
<dbReference type="AlphaFoldDB" id="A0A0X3TZN8"/>
<dbReference type="PANTHER" id="PTHR36837:SF2">
    <property type="entry name" value="POLY(3-HYDROXYALKANOATE) POLYMERASE SUBUNIT PHAC"/>
    <property type="match status" value="1"/>
</dbReference>
<sequence length="807" mass="89794">MISNAQKTSFKLGSEMVESAAEVTDRTADIAARLTDRSRVQWNLLARSAQLQSARMTETHAARSRDLMEGLTDVSHRIASSASVLDDWAAYLNDAAQRVVLTMDTLRERGDVFLEHEAEGCPPVLVYDYEVIVDGRTLKRPCNYQLLRILPPDGIEVDNTRRPYIIIDPRAGHGGGIGGFKYDSQVGVALSKGHPVYFVSFGRDPVSGQTLADVMHAEAGFVRSVRARHPDSPQPVVTGNCQGGWATLLMAACNPDLTGPLILNGAPIAPWSGEVGDNPMRYIAGVLGGTWQPMFWSDVGGGQFDGANLVMNFEQLNPGRNYFGKYFDLYREPDGGRKRFIDFERWWGGYFLLNEAEIHWIVEQLFVGNRLVKNTAQLEPGVPIDIKAVKGPIFVFASQGDNITPPQQALNWIAATYADEEEIRIRGQRIIYMLHDEVGHLGIFVSSKVARKEHTELASTLETVEAMAPGLYEMVIENIEGEGQDKRFEVRFHERTMDDLAALDDGQHDEASFAAVAHMSEVQANIYETFGRPFVRSTSTPVGANALRNLHPLRVQRAVMSSSNPALKGVEPLAQAVRDKRAPVSPDNPFLVLEKQTADWIEQMMDLNRDLRDAWCECLFFSLWGGPLAAWFGKKNAALRTLPDPETLKALPEVEAELAHMRQGGLAEAVIRLLVLLAKSNKSFKSEILHRWAHVFKNEAPFKDLTVQQRQYMLREQTVIVTLDEQGAMDTLTDLLPSTSDRQQAVDLLKRILGDIPNPSAKLVEMAHALYKKLDLAEGQQKSDTPAKPASDPQEREDMTENKAKSK</sequence>
<dbReference type="STRING" id="1685378.AVO44_05310"/>